<dbReference type="RefSeq" id="WP_309828567.1">
    <property type="nucleotide sequence ID" value="NZ_JAVIZX010000001.1"/>
</dbReference>
<evidence type="ECO:0000313" key="2">
    <source>
        <dbReference type="EMBL" id="MDR6214421.1"/>
    </source>
</evidence>
<keyword evidence="1" id="KW-1133">Transmembrane helix</keyword>
<name>A0ABU1IB37_9BURK</name>
<keyword evidence="3" id="KW-1185">Reference proteome</keyword>
<comment type="caution">
    <text evidence="2">The sequence shown here is derived from an EMBL/GenBank/DDBJ whole genome shotgun (WGS) entry which is preliminary data.</text>
</comment>
<proteinExistence type="predicted"/>
<protein>
    <submittedName>
        <fullName evidence="2">Uncharacterized protein</fullName>
    </submittedName>
</protein>
<gene>
    <name evidence="2" type="ORF">QE399_002110</name>
</gene>
<evidence type="ECO:0000256" key="1">
    <source>
        <dbReference type="SAM" id="Phobius"/>
    </source>
</evidence>
<evidence type="ECO:0000313" key="3">
    <source>
        <dbReference type="Proteomes" id="UP001267710"/>
    </source>
</evidence>
<feature type="transmembrane region" description="Helical" evidence="1">
    <location>
        <begin position="27"/>
        <end position="44"/>
    </location>
</feature>
<dbReference type="EMBL" id="JAVIZX010000001">
    <property type="protein sequence ID" value="MDR6214421.1"/>
    <property type="molecule type" value="Genomic_DNA"/>
</dbReference>
<dbReference type="Proteomes" id="UP001267710">
    <property type="component" value="Unassembled WGS sequence"/>
</dbReference>
<keyword evidence="1" id="KW-0812">Transmembrane</keyword>
<sequence length="45" mass="5121">MRAATNDPRPVPVPWRVAEPEPQEHQGITYMLVGAYASLILFVIW</sequence>
<organism evidence="2 3">
    <name type="scientific">Paracidovorax wautersii</name>
    <dbReference type="NCBI Taxonomy" id="1177982"/>
    <lineage>
        <taxon>Bacteria</taxon>
        <taxon>Pseudomonadati</taxon>
        <taxon>Pseudomonadota</taxon>
        <taxon>Betaproteobacteria</taxon>
        <taxon>Burkholderiales</taxon>
        <taxon>Comamonadaceae</taxon>
        <taxon>Paracidovorax</taxon>
    </lineage>
</organism>
<keyword evidence="1" id="KW-0472">Membrane</keyword>
<accession>A0ABU1IB37</accession>
<reference evidence="2 3" key="1">
    <citation type="submission" date="2023-08" db="EMBL/GenBank/DDBJ databases">
        <title>Functional and genomic diversity of the sorghum phyllosphere microbiome.</title>
        <authorList>
            <person name="Shade A."/>
        </authorList>
    </citation>
    <scope>NUCLEOTIDE SEQUENCE [LARGE SCALE GENOMIC DNA]</scope>
    <source>
        <strain evidence="2 3">SORGH_AS_0335</strain>
    </source>
</reference>